<feature type="compositionally biased region" description="Polar residues" evidence="2">
    <location>
        <begin position="14"/>
        <end position="46"/>
    </location>
</feature>
<keyword evidence="4" id="KW-1185">Reference proteome</keyword>
<proteinExistence type="predicted"/>
<dbReference type="EMBL" id="JBAKBE010000008">
    <property type="protein sequence ID" value="MEH0097364.1"/>
    <property type="molecule type" value="Genomic_DNA"/>
</dbReference>
<protein>
    <submittedName>
        <fullName evidence="3">Uncharacterized protein</fullName>
    </submittedName>
</protein>
<accession>A0ABU7ZQ58</accession>
<organism evidence="3 4">
    <name type="scientific">Pannonibacter anstelovis</name>
    <dbReference type="NCBI Taxonomy" id="3121537"/>
    <lineage>
        <taxon>Bacteria</taxon>
        <taxon>Pseudomonadati</taxon>
        <taxon>Pseudomonadota</taxon>
        <taxon>Alphaproteobacteria</taxon>
        <taxon>Hyphomicrobiales</taxon>
        <taxon>Stappiaceae</taxon>
        <taxon>Pannonibacter</taxon>
    </lineage>
</organism>
<feature type="compositionally biased region" description="Low complexity" evidence="2">
    <location>
        <begin position="211"/>
        <end position="238"/>
    </location>
</feature>
<reference evidence="3 4" key="1">
    <citation type="submission" date="2024-02" db="EMBL/GenBank/DDBJ databases">
        <title>A new putative Pannonibacter species isolated from two cases of bloodstream infections in paediatric patients.</title>
        <authorList>
            <person name="Castellana S."/>
            <person name="De Laurentiis V."/>
            <person name="Grassi M."/>
            <person name="De Leonardis F."/>
            <person name="Mosca A."/>
            <person name="De Carlo C."/>
            <person name="Sparapano E."/>
            <person name="Ronga L."/>
            <person name="Santacroce L."/>
            <person name="Chironna M."/>
            <person name="De Robertis A."/>
            <person name="Bianco A."/>
            <person name="Del Sambro L."/>
            <person name="Capozzi L."/>
            <person name="Parisi A."/>
        </authorList>
    </citation>
    <scope>NUCLEOTIDE SEQUENCE [LARGE SCALE GENOMIC DNA]</scope>
    <source>
        <strain evidence="3 4">Pt2</strain>
    </source>
</reference>
<sequence>MLSPLAASPSPLATQTQRAQTQSKPQTRPQSTTIMEQRSGTSSNVAQGRLDKQDAKLLSIARDGVLGEFSEDFLEDVEGLLQLGNSLEDAVAKAKDDQRADKIARIEQRIEALKERLKFASPAQAKALIRELKQLGQDFKLAAQSLSDGGSKAAAGQSAAGSSITLSASSSSASLSDASASAVLAEGEVAIETANALLGLPAGSDPTADKASSAASASGGANPQASGAEETGEGAESTSARLLLEVREAIATYNSTQVTVKAYGSAYDGSARKQADYDKLRELEKQIDLLAEQIGALADKDDEEQRKELEAAKREMDEGREALNEFRTDQLEAQGMPGVEGSAGGVANLFTGLNGSQGAETGVPAGTSGVSVSINQTAISFSSTSVSLVLQTDVTV</sequence>
<evidence type="ECO:0000313" key="3">
    <source>
        <dbReference type="EMBL" id="MEH0097364.1"/>
    </source>
</evidence>
<feature type="compositionally biased region" description="Low complexity" evidence="2">
    <location>
        <begin position="1"/>
        <end position="13"/>
    </location>
</feature>
<feature type="coiled-coil region" evidence="1">
    <location>
        <begin position="273"/>
        <end position="329"/>
    </location>
</feature>
<gene>
    <name evidence="3" type="ORF">V6L76_13945</name>
</gene>
<feature type="region of interest" description="Disordered" evidence="2">
    <location>
        <begin position="204"/>
        <end position="238"/>
    </location>
</feature>
<dbReference type="RefSeq" id="WP_334252132.1">
    <property type="nucleotide sequence ID" value="NZ_JBAKBE010000008.1"/>
</dbReference>
<dbReference type="Proteomes" id="UP001380822">
    <property type="component" value="Unassembled WGS sequence"/>
</dbReference>
<comment type="caution">
    <text evidence="3">The sequence shown here is derived from an EMBL/GenBank/DDBJ whole genome shotgun (WGS) entry which is preliminary data.</text>
</comment>
<name>A0ABU7ZQ58_9HYPH</name>
<feature type="region of interest" description="Disordered" evidence="2">
    <location>
        <begin position="1"/>
        <end position="48"/>
    </location>
</feature>
<evidence type="ECO:0000313" key="4">
    <source>
        <dbReference type="Proteomes" id="UP001380822"/>
    </source>
</evidence>
<keyword evidence="1" id="KW-0175">Coiled coil</keyword>
<evidence type="ECO:0000256" key="2">
    <source>
        <dbReference type="SAM" id="MobiDB-lite"/>
    </source>
</evidence>
<evidence type="ECO:0000256" key="1">
    <source>
        <dbReference type="SAM" id="Coils"/>
    </source>
</evidence>